<name>A0A2T6C7U0_9BACL</name>
<reference evidence="1 2" key="1">
    <citation type="submission" date="2018-04" db="EMBL/GenBank/DDBJ databases">
        <title>Genomic Encyclopedia of Archaeal and Bacterial Type Strains, Phase II (KMG-II): from individual species to whole genera.</title>
        <authorList>
            <person name="Goeker M."/>
        </authorList>
    </citation>
    <scope>NUCLEOTIDE SEQUENCE [LARGE SCALE GENOMIC DNA]</scope>
    <source>
        <strain evidence="1 2">DSM 45787</strain>
    </source>
</reference>
<protein>
    <recommendedName>
        <fullName evidence="3">Peptidase M20/M25/M40-like protein</fullName>
    </recommendedName>
</protein>
<evidence type="ECO:0000313" key="2">
    <source>
        <dbReference type="Proteomes" id="UP000244240"/>
    </source>
</evidence>
<evidence type="ECO:0000313" key="1">
    <source>
        <dbReference type="EMBL" id="PTX64380.1"/>
    </source>
</evidence>
<comment type="caution">
    <text evidence="1">The sequence shown here is derived from an EMBL/GenBank/DDBJ whole genome shotgun (WGS) entry which is preliminary data.</text>
</comment>
<dbReference type="Proteomes" id="UP000244240">
    <property type="component" value="Unassembled WGS sequence"/>
</dbReference>
<keyword evidence="2" id="KW-1185">Reference proteome</keyword>
<evidence type="ECO:0008006" key="3">
    <source>
        <dbReference type="Google" id="ProtNLM"/>
    </source>
</evidence>
<organism evidence="1 2">
    <name type="scientific">Melghirimyces profundicolus</name>
    <dbReference type="NCBI Taxonomy" id="1242148"/>
    <lineage>
        <taxon>Bacteria</taxon>
        <taxon>Bacillati</taxon>
        <taxon>Bacillota</taxon>
        <taxon>Bacilli</taxon>
        <taxon>Bacillales</taxon>
        <taxon>Thermoactinomycetaceae</taxon>
        <taxon>Melghirimyces</taxon>
    </lineage>
</organism>
<dbReference type="EMBL" id="QBKR01000003">
    <property type="protein sequence ID" value="PTX64380.1"/>
    <property type="molecule type" value="Genomic_DNA"/>
</dbReference>
<dbReference type="AlphaFoldDB" id="A0A2T6C7U0"/>
<accession>A0A2T6C7U0</accession>
<gene>
    <name evidence="1" type="ORF">C8P63_103166</name>
</gene>
<proteinExistence type="predicted"/>
<sequence>MGQEYVGDRHLGIPSLTLGQGGKGGGAHSLNEWFDPTDAYLESQRTYLTILALVGVKDVSSPLLEER</sequence>